<dbReference type="AlphaFoldDB" id="A0A517Y7R1"/>
<evidence type="ECO:0000313" key="2">
    <source>
        <dbReference type="Proteomes" id="UP000315017"/>
    </source>
</evidence>
<dbReference type="EMBL" id="CP036274">
    <property type="protein sequence ID" value="QDU26267.1"/>
    <property type="molecule type" value="Genomic_DNA"/>
</dbReference>
<protein>
    <recommendedName>
        <fullName evidence="3">Cytochrome c domain-containing protein</fullName>
    </recommendedName>
</protein>
<keyword evidence="2" id="KW-1185">Reference proteome</keyword>
<name>A0A517Y7R1_9BACT</name>
<proteinExistence type="predicted"/>
<evidence type="ECO:0008006" key="3">
    <source>
        <dbReference type="Google" id="ProtNLM"/>
    </source>
</evidence>
<reference evidence="1 2" key="1">
    <citation type="submission" date="2019-02" db="EMBL/GenBank/DDBJ databases">
        <title>Deep-cultivation of Planctomycetes and their phenomic and genomic characterization uncovers novel biology.</title>
        <authorList>
            <person name="Wiegand S."/>
            <person name="Jogler M."/>
            <person name="Boedeker C."/>
            <person name="Pinto D."/>
            <person name="Vollmers J."/>
            <person name="Rivas-Marin E."/>
            <person name="Kohn T."/>
            <person name="Peeters S.H."/>
            <person name="Heuer A."/>
            <person name="Rast P."/>
            <person name="Oberbeckmann S."/>
            <person name="Bunk B."/>
            <person name="Jeske O."/>
            <person name="Meyerdierks A."/>
            <person name="Storesund J.E."/>
            <person name="Kallscheuer N."/>
            <person name="Luecker S."/>
            <person name="Lage O.M."/>
            <person name="Pohl T."/>
            <person name="Merkel B.J."/>
            <person name="Hornburger P."/>
            <person name="Mueller R.-W."/>
            <person name="Bruemmer F."/>
            <person name="Labrenz M."/>
            <person name="Spormann A.M."/>
            <person name="Op den Camp H."/>
            <person name="Overmann J."/>
            <person name="Amann R."/>
            <person name="Jetten M.S.M."/>
            <person name="Mascher T."/>
            <person name="Medema M.H."/>
            <person name="Devos D.P."/>
            <person name="Kaster A.-K."/>
            <person name="Ovreas L."/>
            <person name="Rohde M."/>
            <person name="Galperin M.Y."/>
            <person name="Jogler C."/>
        </authorList>
    </citation>
    <scope>NUCLEOTIDE SEQUENCE [LARGE SCALE GENOMIC DNA]</scope>
    <source>
        <strain evidence="1 2">ETA_A8</strain>
    </source>
</reference>
<evidence type="ECO:0000313" key="1">
    <source>
        <dbReference type="EMBL" id="QDU26267.1"/>
    </source>
</evidence>
<dbReference type="RefSeq" id="WP_145086546.1">
    <property type="nucleotide sequence ID" value="NZ_CP036274.1"/>
</dbReference>
<dbReference type="KEGG" id="aagg:ETAA8_13440"/>
<organism evidence="1 2">
    <name type="scientific">Anatilimnocola aggregata</name>
    <dbReference type="NCBI Taxonomy" id="2528021"/>
    <lineage>
        <taxon>Bacteria</taxon>
        <taxon>Pseudomonadati</taxon>
        <taxon>Planctomycetota</taxon>
        <taxon>Planctomycetia</taxon>
        <taxon>Pirellulales</taxon>
        <taxon>Pirellulaceae</taxon>
        <taxon>Anatilimnocola</taxon>
    </lineage>
</organism>
<gene>
    <name evidence="1" type="ORF">ETAA8_13440</name>
</gene>
<sequence length="466" mass="50728">MSRMTPVYALFAFQLLIVAAVPFLCRGEDGPVDPFLNSSTPLPPDYNGPIFKLSHNYPTKRPAPLKEAPWVRALNGKPLSSDNALLYAEALKKHLSQDLKTLILDYKKWDSARAGWYNIPWLFSIQDPIHGVYTGSGFPRSMFPLSNLKKDMTTLVVVYYNDVAGYTLGRIWGSDALHPDVTKAQYEEGAIIVKVALTTATADDWAILDGAPSWDVFAPLPGGASGTPPVLFQAPVFQIDIIVKDSKSAPQTSWVFTTFVYNKDTPGDGVDKMVALGVMWGNDADVNSAVDPNGVLKQSVINPLAPLYATETLGYGGRLSGPNDGAVAQNAIVDGKLRPRLSVSSCMSCHGVAESAMKSFLLPGPGVPRATGSIGPGTQGDYIYLYEPGSLEFNRWFQSRAGNDPQDRGTVSLDYHMNLAYKALPLWAKYTKQDRALMFKDVPSGLKQLLMDPEYSSKSGVLMGHP</sequence>
<dbReference type="OrthoDB" id="8830878at2"/>
<dbReference type="Proteomes" id="UP000315017">
    <property type="component" value="Chromosome"/>
</dbReference>
<accession>A0A517Y7R1</accession>